<dbReference type="EMBL" id="JAFBCL010000001">
    <property type="protein sequence ID" value="MBM7814335.1"/>
    <property type="molecule type" value="Genomic_DNA"/>
</dbReference>
<sequence>MIGRDTRTTGQFFPIKADRSVAAKRSTRPWTLERGEMASGCPVFHVLDCSTTVTRDRRARSGSGAVAFAFSAGRTPGRPGTRAGCPEVLMSYTVRLRLKAFEEGSLSAGFTSDYGLARAMGLNRSTVGRVRGGGLQPGPAFIGGALIALAPMGFEELFEVIESENEEKCHERTSPADRPIGPAAWRPARAAAPSGIGPRAIFRGKTEK</sequence>
<evidence type="ECO:0000313" key="2">
    <source>
        <dbReference type="EMBL" id="MBM7814335.1"/>
    </source>
</evidence>
<gene>
    <name evidence="2" type="ORF">JOE68_005200</name>
</gene>
<comment type="caution">
    <text evidence="2">The sequence shown here is derived from an EMBL/GenBank/DDBJ whole genome shotgun (WGS) entry which is preliminary data.</text>
</comment>
<reference evidence="2 3" key="1">
    <citation type="submission" date="2021-01" db="EMBL/GenBank/DDBJ databases">
        <title>Sequencing the genomes of 1000 actinobacteria strains.</title>
        <authorList>
            <person name="Klenk H.-P."/>
        </authorList>
    </citation>
    <scope>NUCLEOTIDE SEQUENCE [LARGE SCALE GENOMIC DNA]</scope>
    <source>
        <strain evidence="2 3">DSM 44581</strain>
    </source>
</reference>
<keyword evidence="3" id="KW-1185">Reference proteome</keyword>
<dbReference type="Proteomes" id="UP001195724">
    <property type="component" value="Unassembled WGS sequence"/>
</dbReference>
<evidence type="ECO:0000313" key="3">
    <source>
        <dbReference type="Proteomes" id="UP001195724"/>
    </source>
</evidence>
<accession>A0ABS2SEH6</accession>
<organism evidence="2 3">
    <name type="scientific">Saccharothrix algeriensis</name>
    <dbReference type="NCBI Taxonomy" id="173560"/>
    <lineage>
        <taxon>Bacteria</taxon>
        <taxon>Bacillati</taxon>
        <taxon>Actinomycetota</taxon>
        <taxon>Actinomycetes</taxon>
        <taxon>Pseudonocardiales</taxon>
        <taxon>Pseudonocardiaceae</taxon>
        <taxon>Saccharothrix</taxon>
    </lineage>
</organism>
<feature type="region of interest" description="Disordered" evidence="1">
    <location>
        <begin position="167"/>
        <end position="208"/>
    </location>
</feature>
<feature type="compositionally biased region" description="Low complexity" evidence="1">
    <location>
        <begin position="178"/>
        <end position="193"/>
    </location>
</feature>
<protein>
    <submittedName>
        <fullName evidence="2">Uncharacterized protein</fullName>
    </submittedName>
</protein>
<dbReference type="RefSeq" id="WP_307819899.1">
    <property type="nucleotide sequence ID" value="NZ_JAFBCL010000001.1"/>
</dbReference>
<proteinExistence type="predicted"/>
<name>A0ABS2SEH6_9PSEU</name>
<evidence type="ECO:0000256" key="1">
    <source>
        <dbReference type="SAM" id="MobiDB-lite"/>
    </source>
</evidence>